<name>A0A918V329_9ACTN</name>
<comment type="caution">
    <text evidence="1">The sequence shown here is derived from an EMBL/GenBank/DDBJ whole genome shotgun (WGS) entry which is preliminary data.</text>
</comment>
<dbReference type="EMBL" id="BMWG01000036">
    <property type="protein sequence ID" value="GGZ63144.1"/>
    <property type="molecule type" value="Genomic_DNA"/>
</dbReference>
<keyword evidence="2" id="KW-1185">Reference proteome</keyword>
<gene>
    <name evidence="1" type="ORF">GCM10010387_65700</name>
</gene>
<organism evidence="1 2">
    <name type="scientific">Streptomyces inusitatus</name>
    <dbReference type="NCBI Taxonomy" id="68221"/>
    <lineage>
        <taxon>Bacteria</taxon>
        <taxon>Bacillati</taxon>
        <taxon>Actinomycetota</taxon>
        <taxon>Actinomycetes</taxon>
        <taxon>Kitasatosporales</taxon>
        <taxon>Streptomycetaceae</taxon>
        <taxon>Streptomyces</taxon>
    </lineage>
</organism>
<proteinExistence type="predicted"/>
<protein>
    <submittedName>
        <fullName evidence="1">Uncharacterized protein</fullName>
    </submittedName>
</protein>
<reference evidence="1" key="2">
    <citation type="submission" date="2020-09" db="EMBL/GenBank/DDBJ databases">
        <authorList>
            <person name="Sun Q."/>
            <person name="Ohkuma M."/>
        </authorList>
    </citation>
    <scope>NUCLEOTIDE SEQUENCE</scope>
    <source>
        <strain evidence="1">JCM 4988</strain>
    </source>
</reference>
<evidence type="ECO:0000313" key="1">
    <source>
        <dbReference type="EMBL" id="GGZ63144.1"/>
    </source>
</evidence>
<sequence length="67" mass="7964">MRFEIFRGTTCGECSGLGEASRLGWDIEEFHTVVRRHRLVRGWETAVHWLRSANSARFFRRRTTRNP</sequence>
<dbReference type="AlphaFoldDB" id="A0A918V329"/>
<accession>A0A918V329</accession>
<dbReference type="Proteomes" id="UP000630936">
    <property type="component" value="Unassembled WGS sequence"/>
</dbReference>
<reference evidence="1" key="1">
    <citation type="journal article" date="2014" name="Int. J. Syst. Evol. Microbiol.">
        <title>Complete genome sequence of Corynebacterium casei LMG S-19264T (=DSM 44701T), isolated from a smear-ripened cheese.</title>
        <authorList>
            <consortium name="US DOE Joint Genome Institute (JGI-PGF)"/>
            <person name="Walter F."/>
            <person name="Albersmeier A."/>
            <person name="Kalinowski J."/>
            <person name="Ruckert C."/>
        </authorList>
    </citation>
    <scope>NUCLEOTIDE SEQUENCE</scope>
    <source>
        <strain evidence="1">JCM 4988</strain>
    </source>
</reference>
<evidence type="ECO:0000313" key="2">
    <source>
        <dbReference type="Proteomes" id="UP000630936"/>
    </source>
</evidence>